<dbReference type="OMA" id="MFFMQQS"/>
<comment type="domain">
    <text evidence="5">The PPC domain mediates interactions between AHL proteins.</text>
</comment>
<accession>V4TR94</accession>
<dbReference type="Proteomes" id="UP000030687">
    <property type="component" value="Unassembled WGS sequence"/>
</dbReference>
<name>V4TR94_CITCL</name>
<keyword evidence="3 5" id="KW-0804">Transcription</keyword>
<feature type="region of interest" description="Disordered" evidence="6">
    <location>
        <begin position="346"/>
        <end position="379"/>
    </location>
</feature>
<keyword evidence="9" id="KW-1185">Reference proteome</keyword>
<dbReference type="AlphaFoldDB" id="V4TR94"/>
<dbReference type="Gramene" id="ESR55962">
    <property type="protein sequence ID" value="ESR55962"/>
    <property type="gene ID" value="CICLE_v10020621mg"/>
</dbReference>
<proteinExistence type="predicted"/>
<feature type="compositionally biased region" description="Low complexity" evidence="6">
    <location>
        <begin position="19"/>
        <end position="36"/>
    </location>
</feature>
<evidence type="ECO:0000313" key="8">
    <source>
        <dbReference type="EMBL" id="ESR55962.1"/>
    </source>
</evidence>
<evidence type="ECO:0000256" key="3">
    <source>
        <dbReference type="ARBA" id="ARBA00023163"/>
    </source>
</evidence>
<dbReference type="PANTHER" id="PTHR31500:SF68">
    <property type="entry name" value="AT-HOOK MOTIF NUCLEAR-LOCALIZED PROTEIN 14"/>
    <property type="match status" value="1"/>
</dbReference>
<evidence type="ECO:0000313" key="9">
    <source>
        <dbReference type="Proteomes" id="UP000030687"/>
    </source>
</evidence>
<evidence type="ECO:0000256" key="5">
    <source>
        <dbReference type="RuleBase" id="RU367031"/>
    </source>
</evidence>
<organism evidence="8 9">
    <name type="scientific">Citrus clementina</name>
    <name type="common">Clementine</name>
    <name type="synonym">Citrus deliciosa x Citrus sinensis</name>
    <dbReference type="NCBI Taxonomy" id="85681"/>
    <lineage>
        <taxon>Eukaryota</taxon>
        <taxon>Viridiplantae</taxon>
        <taxon>Streptophyta</taxon>
        <taxon>Embryophyta</taxon>
        <taxon>Tracheophyta</taxon>
        <taxon>Spermatophyta</taxon>
        <taxon>Magnoliopsida</taxon>
        <taxon>eudicotyledons</taxon>
        <taxon>Gunneridae</taxon>
        <taxon>Pentapetalae</taxon>
        <taxon>rosids</taxon>
        <taxon>malvids</taxon>
        <taxon>Sapindales</taxon>
        <taxon>Rutaceae</taxon>
        <taxon>Aurantioideae</taxon>
        <taxon>Citrus</taxon>
    </lineage>
</organism>
<dbReference type="PANTHER" id="PTHR31500">
    <property type="entry name" value="AT-HOOK MOTIF NUCLEAR-LOCALIZED PROTEIN 9"/>
    <property type="match status" value="1"/>
</dbReference>
<feature type="compositionally biased region" description="Polar residues" evidence="6">
    <location>
        <begin position="68"/>
        <end position="77"/>
    </location>
</feature>
<dbReference type="STRING" id="85681.V4TR94"/>
<feature type="region of interest" description="Disordered" evidence="6">
    <location>
        <begin position="1"/>
        <end position="133"/>
    </location>
</feature>
<sequence>MEPNDTQQLQQLNSYFHHPTAATTSGAAATTGPSPTNGLLPSQHQHHNNNNNNDGGGGGGGMVYPHSVASSAMTSTLEPAKKKRGRPRKYGTPEQALAAKKTAAYSNSKGKREQRELHQQQQQLLGSGGSGYSYSGAPGKSQLGGIGNLGQGFTPHVISVAAGEDVGQKIMLFMQQSRREICILSASGSISNASLRQPATSGGNITYEGRFEIVSLSGSYVRTDLGGRTGGLSVCLSSTDGQIIGGGVGGPLKAAGPVQVIVGTFQVESMKDVSAGLKGDSSGSKLASPVAGASVSSVGFRSPIESYGRNPVRGNDDFQTIGGTHFMIQPYGNHVSPTQAADWRGSLDTRSSAGYDMTGRTGRGGNQSPENGDYDQIAD</sequence>
<dbReference type="Pfam" id="PF03479">
    <property type="entry name" value="PCC"/>
    <property type="match status" value="1"/>
</dbReference>
<evidence type="ECO:0000256" key="1">
    <source>
        <dbReference type="ARBA" id="ARBA00023015"/>
    </source>
</evidence>
<evidence type="ECO:0000256" key="4">
    <source>
        <dbReference type="ARBA" id="ARBA00023242"/>
    </source>
</evidence>
<dbReference type="InParanoid" id="V4TR94"/>
<dbReference type="GO" id="GO:0005634">
    <property type="term" value="C:nucleus"/>
    <property type="evidence" value="ECO:0007669"/>
    <property type="project" value="UniProtKB-SubCell"/>
</dbReference>
<dbReference type="FunCoup" id="V4TR94">
    <property type="interactions" value="207"/>
</dbReference>
<dbReference type="eggNOG" id="ENOG502QVTT">
    <property type="taxonomic scope" value="Eukaryota"/>
</dbReference>
<dbReference type="CDD" id="cd11378">
    <property type="entry name" value="DUF296"/>
    <property type="match status" value="1"/>
</dbReference>
<dbReference type="OrthoDB" id="2017193at2759"/>
<protein>
    <recommendedName>
        <fullName evidence="5">AT-hook motif nuclear-localized protein</fullName>
    </recommendedName>
</protein>
<keyword evidence="4 5" id="KW-0539">Nucleus</keyword>
<dbReference type="SUPFAM" id="SSF117856">
    <property type="entry name" value="AF0104/ALDC/Ptd012-like"/>
    <property type="match status" value="1"/>
</dbReference>
<evidence type="ECO:0000259" key="7">
    <source>
        <dbReference type="PROSITE" id="PS51742"/>
    </source>
</evidence>
<feature type="compositionally biased region" description="Polar residues" evidence="6">
    <location>
        <begin position="1"/>
        <end position="14"/>
    </location>
</feature>
<dbReference type="EMBL" id="KI536661">
    <property type="protein sequence ID" value="ESR55962.1"/>
    <property type="molecule type" value="Genomic_DNA"/>
</dbReference>
<evidence type="ECO:0000256" key="6">
    <source>
        <dbReference type="SAM" id="MobiDB-lite"/>
    </source>
</evidence>
<dbReference type="GO" id="GO:0003680">
    <property type="term" value="F:minor groove of adenine-thymine-rich DNA binding"/>
    <property type="evidence" value="ECO:0007669"/>
    <property type="project" value="UniProtKB-UniRule"/>
</dbReference>
<reference evidence="8 9" key="1">
    <citation type="submission" date="2013-10" db="EMBL/GenBank/DDBJ databases">
        <authorList>
            <consortium name="International Citrus Genome Consortium"/>
            <person name="Jenkins J."/>
            <person name="Schmutz J."/>
            <person name="Prochnik S."/>
            <person name="Rokhsar D."/>
            <person name="Gmitter F."/>
            <person name="Ollitrault P."/>
            <person name="Machado M."/>
            <person name="Talon M."/>
            <person name="Wincker P."/>
            <person name="Jaillon O."/>
            <person name="Morgante M."/>
        </authorList>
    </citation>
    <scope>NUCLEOTIDE SEQUENCE</scope>
    <source>
        <strain evidence="9">cv. Clemenules</strain>
    </source>
</reference>
<evidence type="ECO:0000256" key="2">
    <source>
        <dbReference type="ARBA" id="ARBA00023125"/>
    </source>
</evidence>
<dbReference type="PROSITE" id="PS51742">
    <property type="entry name" value="PPC"/>
    <property type="match status" value="1"/>
</dbReference>
<comment type="function">
    <text evidence="5">Transcription factor that specifically binds AT-rich DNA sequences related to the nuclear matrix attachment regions (MARs).</text>
</comment>
<feature type="domain" description="PPC" evidence="7">
    <location>
        <begin position="150"/>
        <end position="290"/>
    </location>
</feature>
<keyword evidence="2 5" id="KW-0238">DNA-binding</keyword>
<gene>
    <name evidence="8" type="ORF">CICLE_v10020621mg</name>
</gene>
<comment type="subcellular location">
    <subcellularLocation>
        <location evidence="5">Nucleus</location>
    </subcellularLocation>
</comment>
<keyword evidence="1 5" id="KW-0805">Transcription regulation</keyword>
<dbReference type="InterPro" id="IPR005175">
    <property type="entry name" value="PPC_dom"/>
</dbReference>
<dbReference type="Gene3D" id="3.30.1330.80">
    <property type="entry name" value="Hypothetical protein, similar to alpha- acetolactate decarboxylase, domain 2"/>
    <property type="match status" value="1"/>
</dbReference>
<dbReference type="InterPro" id="IPR039605">
    <property type="entry name" value="AHL"/>
</dbReference>